<dbReference type="Proteomes" id="UP001500227">
    <property type="component" value="Unassembled WGS sequence"/>
</dbReference>
<proteinExistence type="predicted"/>
<evidence type="ECO:0008006" key="3">
    <source>
        <dbReference type="Google" id="ProtNLM"/>
    </source>
</evidence>
<protein>
    <recommendedName>
        <fullName evidence="3">Nucleotidyltransferase</fullName>
    </recommendedName>
</protein>
<reference evidence="2" key="1">
    <citation type="journal article" date="2019" name="Int. J. Syst. Evol. Microbiol.">
        <title>The Global Catalogue of Microorganisms (GCM) 10K type strain sequencing project: providing services to taxonomists for standard genome sequencing and annotation.</title>
        <authorList>
            <consortium name="The Broad Institute Genomics Platform"/>
            <consortium name="The Broad Institute Genome Sequencing Center for Infectious Disease"/>
            <person name="Wu L."/>
            <person name="Ma J."/>
        </authorList>
    </citation>
    <scope>NUCLEOTIDE SEQUENCE [LARGE SCALE GENOMIC DNA]</scope>
    <source>
        <strain evidence="2">JCM 18423</strain>
    </source>
</reference>
<name>A0ABP9M756_9BURK</name>
<evidence type="ECO:0000313" key="1">
    <source>
        <dbReference type="EMBL" id="GAA5091766.1"/>
    </source>
</evidence>
<sequence length="389" mass="44488">MQTLKSVFARNNLSKQCIDISTLRQTVSLVDEMAFGSAAFDLWSEAKNKRLTMALSEQAVQYQQEAVQKAALLASDQPILIHHVKQRLRAIQSQMYASVIGAGSGELLAAPLLQLSDTERWDNGVTLQRSPKNKSARFELEFAMDWNEKCSLDVPVVHWVEEHTNQLWQTWQKSGRNVFAVVSPSTKCWSSANEYTTPSAVAEKLEFYAVNYAKMPLPYQQIFGEQLSGNSFWYAEAPVVLRSRGGKEIKLLLYVFKIVDTRTMQELRTLYVFCSTNPGLVLTPEKVAVWLLQHTESKSFLRYTGRAYHHRPLRNFVKRLGLDQRYLLELAVRFGGTVWELNQYRRLRPVNQLLLVTLGEKSLDDTQFSSSLLKLFRLKAQLGEQKTPC</sequence>
<dbReference type="RefSeq" id="WP_345371241.1">
    <property type="nucleotide sequence ID" value="NZ_BAABKD010000011.1"/>
</dbReference>
<accession>A0ABP9M756</accession>
<gene>
    <name evidence="1" type="ORF">GCM10023337_17980</name>
</gene>
<comment type="caution">
    <text evidence="1">The sequence shown here is derived from an EMBL/GenBank/DDBJ whole genome shotgun (WGS) entry which is preliminary data.</text>
</comment>
<dbReference type="EMBL" id="BAABKD010000011">
    <property type="protein sequence ID" value="GAA5091766.1"/>
    <property type="molecule type" value="Genomic_DNA"/>
</dbReference>
<organism evidence="1 2">
    <name type="scientific">Paenalcaligenes hermetiae</name>
    <dbReference type="NCBI Taxonomy" id="1157987"/>
    <lineage>
        <taxon>Bacteria</taxon>
        <taxon>Pseudomonadati</taxon>
        <taxon>Pseudomonadota</taxon>
        <taxon>Betaproteobacteria</taxon>
        <taxon>Burkholderiales</taxon>
        <taxon>Alcaligenaceae</taxon>
        <taxon>Paenalcaligenes</taxon>
    </lineage>
</organism>
<evidence type="ECO:0000313" key="2">
    <source>
        <dbReference type="Proteomes" id="UP001500227"/>
    </source>
</evidence>
<keyword evidence="2" id="KW-1185">Reference proteome</keyword>